<dbReference type="SUPFAM" id="SSF103473">
    <property type="entry name" value="MFS general substrate transporter"/>
    <property type="match status" value="1"/>
</dbReference>
<protein>
    <submittedName>
        <fullName evidence="6">Shikimate transporter, putative</fullName>
    </submittedName>
</protein>
<accession>B9TPR4</accession>
<evidence type="ECO:0000313" key="7">
    <source>
        <dbReference type="Proteomes" id="UP000008311"/>
    </source>
</evidence>
<dbReference type="PANTHER" id="PTHR43045">
    <property type="entry name" value="SHIKIMATE TRANSPORTER"/>
    <property type="match status" value="1"/>
</dbReference>
<keyword evidence="4" id="KW-0812">Transmembrane</keyword>
<evidence type="ECO:0000256" key="3">
    <source>
        <dbReference type="ARBA" id="ARBA00022475"/>
    </source>
</evidence>
<dbReference type="InterPro" id="IPR036259">
    <property type="entry name" value="MFS_trans_sf"/>
</dbReference>
<dbReference type="EMBL" id="EQ996616">
    <property type="protein sequence ID" value="EEF22150.1"/>
    <property type="molecule type" value="Genomic_DNA"/>
</dbReference>
<proteinExistence type="predicted"/>
<dbReference type="InParanoid" id="B9TPR4"/>
<feature type="transmembrane region" description="Helical" evidence="4">
    <location>
        <begin position="123"/>
        <end position="144"/>
    </location>
</feature>
<dbReference type="Proteomes" id="UP000008311">
    <property type="component" value="Unassembled WGS sequence"/>
</dbReference>
<dbReference type="AlphaFoldDB" id="B9TPR4"/>
<evidence type="ECO:0000313" key="6">
    <source>
        <dbReference type="EMBL" id="EEF22150.1"/>
    </source>
</evidence>
<gene>
    <name evidence="6" type="ORF">RCOM_2124980</name>
</gene>
<evidence type="ECO:0000256" key="2">
    <source>
        <dbReference type="ARBA" id="ARBA00022448"/>
    </source>
</evidence>
<dbReference type="GO" id="GO:0005886">
    <property type="term" value="C:plasma membrane"/>
    <property type="evidence" value="ECO:0007669"/>
    <property type="project" value="UniProtKB-SubCell"/>
</dbReference>
<comment type="subcellular location">
    <subcellularLocation>
        <location evidence="1">Cell membrane</location>
        <topology evidence="1">Multi-pass membrane protein</topology>
    </subcellularLocation>
</comment>
<feature type="transmembrane region" description="Helical" evidence="4">
    <location>
        <begin position="59"/>
        <end position="79"/>
    </location>
</feature>
<dbReference type="Pfam" id="PF07690">
    <property type="entry name" value="MFS_1"/>
    <property type="match status" value="1"/>
</dbReference>
<reference evidence="7" key="1">
    <citation type="journal article" date="2010" name="Nat. Biotechnol.">
        <title>Draft genome sequence of the oilseed species Ricinus communis.</title>
        <authorList>
            <person name="Chan A.P."/>
            <person name="Crabtree J."/>
            <person name="Zhao Q."/>
            <person name="Lorenzi H."/>
            <person name="Orvis J."/>
            <person name="Puiu D."/>
            <person name="Melake-Berhan A."/>
            <person name="Jones K.M."/>
            <person name="Redman J."/>
            <person name="Chen G."/>
            <person name="Cahoon E.B."/>
            <person name="Gedil M."/>
            <person name="Stanke M."/>
            <person name="Haas B.J."/>
            <person name="Wortman J.R."/>
            <person name="Fraser-Liggett C.M."/>
            <person name="Ravel J."/>
            <person name="Rabinowicz P.D."/>
        </authorList>
    </citation>
    <scope>NUCLEOTIDE SEQUENCE [LARGE SCALE GENOMIC DNA]</scope>
    <source>
        <strain evidence="7">cv. Hale</strain>
    </source>
</reference>
<name>B9TPR4_RICCO</name>
<evidence type="ECO:0000256" key="4">
    <source>
        <dbReference type="SAM" id="Phobius"/>
    </source>
</evidence>
<keyword evidence="4" id="KW-0472">Membrane</keyword>
<dbReference type="InterPro" id="IPR011701">
    <property type="entry name" value="MFS"/>
</dbReference>
<dbReference type="PROSITE" id="PS50850">
    <property type="entry name" value="MFS"/>
    <property type="match status" value="1"/>
</dbReference>
<sequence length="179" mass="18980">MGVCYHLFYTATVFCLSYGTQTLHIARPQFLAMLCVAVIGMALATPFAAALADRYGSRSVLMTGQILALLLGFMLAPLIGSGQLWLIALFLFLALFLMGITFAPMGAFLPAQFPVAVRYTGAGLSYQFGGILGASFAPAVAQFLVQQGGLAWVGGYMSLMALVSVLAVWKMPASAAQYD</sequence>
<feature type="transmembrane region" description="Helical" evidence="4">
    <location>
        <begin position="150"/>
        <end position="169"/>
    </location>
</feature>
<evidence type="ECO:0000259" key="5">
    <source>
        <dbReference type="PROSITE" id="PS50850"/>
    </source>
</evidence>
<dbReference type="GO" id="GO:0022857">
    <property type="term" value="F:transmembrane transporter activity"/>
    <property type="evidence" value="ECO:0007669"/>
    <property type="project" value="InterPro"/>
</dbReference>
<keyword evidence="3" id="KW-1003">Cell membrane</keyword>
<keyword evidence="7" id="KW-1185">Reference proteome</keyword>
<keyword evidence="2" id="KW-0813">Transport</keyword>
<keyword evidence="4" id="KW-1133">Transmembrane helix</keyword>
<feature type="transmembrane region" description="Helical" evidence="4">
    <location>
        <begin position="85"/>
        <end position="111"/>
    </location>
</feature>
<feature type="domain" description="Major facilitator superfamily (MFS) profile" evidence="5">
    <location>
        <begin position="1"/>
        <end position="176"/>
    </location>
</feature>
<evidence type="ECO:0000256" key="1">
    <source>
        <dbReference type="ARBA" id="ARBA00004651"/>
    </source>
</evidence>
<dbReference type="Gene3D" id="1.20.1250.20">
    <property type="entry name" value="MFS general substrate transporter like domains"/>
    <property type="match status" value="1"/>
</dbReference>
<dbReference type="PANTHER" id="PTHR43045:SF2">
    <property type="entry name" value="INNER MEMBRANE METABOLITE TRANSPORT PROTEIN YHJE"/>
    <property type="match status" value="1"/>
</dbReference>
<dbReference type="InterPro" id="IPR020846">
    <property type="entry name" value="MFS_dom"/>
</dbReference>
<feature type="transmembrane region" description="Helical" evidence="4">
    <location>
        <begin position="30"/>
        <end position="52"/>
    </location>
</feature>
<organism evidence="6 7">
    <name type="scientific">Ricinus communis</name>
    <name type="common">Castor bean</name>
    <dbReference type="NCBI Taxonomy" id="3988"/>
    <lineage>
        <taxon>Eukaryota</taxon>
        <taxon>Viridiplantae</taxon>
        <taxon>Streptophyta</taxon>
        <taxon>Embryophyta</taxon>
        <taxon>Tracheophyta</taxon>
        <taxon>Spermatophyta</taxon>
        <taxon>Magnoliopsida</taxon>
        <taxon>eudicotyledons</taxon>
        <taxon>Gunneridae</taxon>
        <taxon>Pentapetalae</taxon>
        <taxon>rosids</taxon>
        <taxon>fabids</taxon>
        <taxon>Malpighiales</taxon>
        <taxon>Euphorbiaceae</taxon>
        <taxon>Acalyphoideae</taxon>
        <taxon>Acalypheae</taxon>
        <taxon>Ricinus</taxon>
    </lineage>
</organism>